<evidence type="ECO:0000313" key="2">
    <source>
        <dbReference type="EMBL" id="WAL63703.1"/>
    </source>
</evidence>
<name>A0ABY7AXG3_9PSEU</name>
<dbReference type="Gene3D" id="2.160.20.120">
    <property type="match status" value="1"/>
</dbReference>
<dbReference type="Proteomes" id="UP001163203">
    <property type="component" value="Chromosome"/>
</dbReference>
<dbReference type="PANTHER" id="PTHR34094">
    <property type="match status" value="1"/>
</dbReference>
<feature type="domain" description="DUF4097" evidence="1">
    <location>
        <begin position="132"/>
        <end position="276"/>
    </location>
</feature>
<organism evidence="2 3">
    <name type="scientific">Amycolatopsis cynarae</name>
    <dbReference type="NCBI Taxonomy" id="2995223"/>
    <lineage>
        <taxon>Bacteria</taxon>
        <taxon>Bacillati</taxon>
        <taxon>Actinomycetota</taxon>
        <taxon>Actinomycetes</taxon>
        <taxon>Pseudonocardiales</taxon>
        <taxon>Pseudonocardiaceae</taxon>
        <taxon>Amycolatopsis</taxon>
    </lineage>
</organism>
<keyword evidence="3" id="KW-1185">Reference proteome</keyword>
<accession>A0ABY7AXG3</accession>
<sequence>MSEPVTEQPDSPIRTQTFPVHGPLELDVNLTNGRVEIQLTADEAEASETFVEVRHQPDSAAPWSEGVSNLLSWVSERFGDQLGSELRSTPAEALRHTRIELTGNRLVVRAPKALPLRNIPLAVTLRAAAGSHVSVRSGSANVTVTGACGRADIMTGTGEVRLDRAEGAAVVRTGSGAIRLGPVPSGLQLHTSSGDVEVSSLAGSATVGTGTGDVWLGTCSGEILARSGSGDLSVADAAEGCIDLISGSGEIRIGVRPGVAAEIDLTSNSGKVNSELDVTAEPPGGEVPLHITARSGSGDAVVTRAVR</sequence>
<reference evidence="2" key="1">
    <citation type="submission" date="2022-11" db="EMBL/GenBank/DDBJ databases">
        <authorList>
            <person name="Mo P."/>
        </authorList>
    </citation>
    <scope>NUCLEOTIDE SEQUENCE</scope>
    <source>
        <strain evidence="2">HUAS 11-8</strain>
    </source>
</reference>
<dbReference type="RefSeq" id="WP_268753946.1">
    <property type="nucleotide sequence ID" value="NZ_CP113836.1"/>
</dbReference>
<dbReference type="InterPro" id="IPR025164">
    <property type="entry name" value="Toastrack_DUF4097"/>
</dbReference>
<proteinExistence type="predicted"/>
<dbReference type="Pfam" id="PF13349">
    <property type="entry name" value="DUF4097"/>
    <property type="match status" value="1"/>
</dbReference>
<gene>
    <name evidence="2" type="ORF">ORV05_22180</name>
</gene>
<evidence type="ECO:0000259" key="1">
    <source>
        <dbReference type="Pfam" id="PF13349"/>
    </source>
</evidence>
<dbReference type="EMBL" id="CP113836">
    <property type="protein sequence ID" value="WAL63703.1"/>
    <property type="molecule type" value="Genomic_DNA"/>
</dbReference>
<evidence type="ECO:0000313" key="3">
    <source>
        <dbReference type="Proteomes" id="UP001163203"/>
    </source>
</evidence>
<protein>
    <submittedName>
        <fullName evidence="2">DUF4097 family beta strand repeat-containing protein</fullName>
    </submittedName>
</protein>
<dbReference type="PANTHER" id="PTHR34094:SF1">
    <property type="entry name" value="PROTEIN FAM185A"/>
    <property type="match status" value="1"/>
</dbReference>